<dbReference type="GO" id="GO:0020037">
    <property type="term" value="F:heme binding"/>
    <property type="evidence" value="ECO:0007669"/>
    <property type="project" value="InterPro"/>
</dbReference>
<dbReference type="PRINTS" id="PR00385">
    <property type="entry name" value="P450"/>
</dbReference>
<dbReference type="InterPro" id="IPR017972">
    <property type="entry name" value="Cyt_P450_CS"/>
</dbReference>
<dbReference type="InterPro" id="IPR001128">
    <property type="entry name" value="Cyt_P450"/>
</dbReference>
<dbReference type="SUPFAM" id="SSF48264">
    <property type="entry name" value="Cytochrome P450"/>
    <property type="match status" value="1"/>
</dbReference>
<accession>A0A8R1YI48</accession>
<sequence length="499" mass="58122">MIGAILLVASLYYAPWIIRTLRKWIYQYPYVVKLPGPKGLPLLGNMLDLAGDSTAPMKFWSKEAEKARAKGDGVFCMTLFGRVMTFPLNGEAVKSICESTEELTKGKDYDFLHPWMGKGIVFAIGQAWRDRRKSYTPIFHNRTMLEGYVDYFNKHARVTVEILGEVKPGSTIDINMMLKRYSLDAICESSLGFTFNVQRNPEHPYILSVDKFAYYLQRWTNEPQMWITWIWYALYHYTGYKDCLDTMNRLTQEVLDNRMAAVKRGEVDLDAEKRPLIDHFIAQYEKGDWTYEELHLECNSAIFGGHDSTSCTLTWVYWALATQPEFQQQCYEEIYGIFGDSDRDCTHDDMNAMKFTERFIKETMRIFPPVPLIERELGADFQMGKYLLPKGSEIFIAPHLVHHNPEVYPDPFTFDPDRFLPENIAKRSPYDFLPFSAGPRNCLGQKFALHEMKTIVSWTLRYFSFHTDRKLLDQEMRIEVVTKTSLGCHLQVTPRKVKK</sequence>
<keyword evidence="11" id="KW-1185">Reference proteome</keyword>
<evidence type="ECO:0000256" key="9">
    <source>
        <dbReference type="RuleBase" id="RU000461"/>
    </source>
</evidence>
<dbReference type="InterPro" id="IPR036396">
    <property type="entry name" value="Cyt_P450_sf"/>
</dbReference>
<dbReference type="Proteomes" id="UP000005239">
    <property type="component" value="Unassembled WGS sequence"/>
</dbReference>
<dbReference type="PANTHER" id="PTHR24291:SF194">
    <property type="entry name" value="CYTOCHROME P450 FAMILY"/>
    <property type="match status" value="1"/>
</dbReference>
<dbReference type="GO" id="GO:0005789">
    <property type="term" value="C:endoplasmic reticulum membrane"/>
    <property type="evidence" value="ECO:0007669"/>
    <property type="project" value="UniProtKB-SubCell"/>
</dbReference>
<gene>
    <name evidence="10" type="primary">WBGene00118939</name>
</gene>
<evidence type="ECO:0000256" key="2">
    <source>
        <dbReference type="ARBA" id="ARBA00003690"/>
    </source>
</evidence>
<dbReference type="InterPro" id="IPR050196">
    <property type="entry name" value="Cytochrome_P450_Monoox"/>
</dbReference>
<evidence type="ECO:0000256" key="4">
    <source>
        <dbReference type="ARBA" id="ARBA00022617"/>
    </source>
</evidence>
<evidence type="ECO:0000256" key="8">
    <source>
        <dbReference type="PIRSR" id="PIRSR602403-1"/>
    </source>
</evidence>
<dbReference type="OrthoDB" id="1470350at2759"/>
<reference evidence="10" key="2">
    <citation type="submission" date="2022-06" db="UniProtKB">
        <authorList>
            <consortium name="EnsemblMetazoa"/>
        </authorList>
    </citation>
    <scope>IDENTIFICATION</scope>
    <source>
        <strain evidence="10">PS312</strain>
    </source>
</reference>
<organism evidence="10 11">
    <name type="scientific">Pristionchus pacificus</name>
    <name type="common">Parasitic nematode worm</name>
    <dbReference type="NCBI Taxonomy" id="54126"/>
    <lineage>
        <taxon>Eukaryota</taxon>
        <taxon>Metazoa</taxon>
        <taxon>Ecdysozoa</taxon>
        <taxon>Nematoda</taxon>
        <taxon>Chromadorea</taxon>
        <taxon>Rhabditida</taxon>
        <taxon>Rhabditina</taxon>
        <taxon>Diplogasteromorpha</taxon>
        <taxon>Diplogasteroidea</taxon>
        <taxon>Neodiplogasteridae</taxon>
        <taxon>Pristionchus</taxon>
    </lineage>
</organism>
<feature type="binding site" description="axial binding residue" evidence="8">
    <location>
        <position position="442"/>
    </location>
    <ligand>
        <name>heme</name>
        <dbReference type="ChEBI" id="CHEBI:30413"/>
    </ligand>
    <ligandPart>
        <name>Fe</name>
        <dbReference type="ChEBI" id="CHEBI:18248"/>
    </ligandPart>
</feature>
<keyword evidence="4 8" id="KW-0349">Heme</keyword>
<dbReference type="InterPro" id="IPR002403">
    <property type="entry name" value="Cyt_P450_E_grp-IV"/>
</dbReference>
<evidence type="ECO:0000256" key="3">
    <source>
        <dbReference type="ARBA" id="ARBA00010617"/>
    </source>
</evidence>
<comment type="function">
    <text evidence="2">May be involved in the metabolism of insect hormones and in the breakdown of synthetic insecticides.</text>
</comment>
<dbReference type="CDD" id="cd20628">
    <property type="entry name" value="CYP4"/>
    <property type="match status" value="1"/>
</dbReference>
<evidence type="ECO:0000256" key="6">
    <source>
        <dbReference type="ARBA" id="ARBA00023004"/>
    </source>
</evidence>
<protein>
    <submittedName>
        <fullName evidence="10">Cytochrome P450</fullName>
    </submittedName>
</protein>
<keyword evidence="6 8" id="KW-0408">Iron</keyword>
<dbReference type="Gene3D" id="1.10.630.10">
    <property type="entry name" value="Cytochrome P450"/>
    <property type="match status" value="1"/>
</dbReference>
<evidence type="ECO:0000256" key="7">
    <source>
        <dbReference type="ARBA" id="ARBA00023033"/>
    </source>
</evidence>
<evidence type="ECO:0000313" key="10">
    <source>
        <dbReference type="EnsemblMetazoa" id="PPA29385.1"/>
    </source>
</evidence>
<name>A0A454XVX9_PRIPA</name>
<evidence type="ECO:0000256" key="5">
    <source>
        <dbReference type="ARBA" id="ARBA00022723"/>
    </source>
</evidence>
<dbReference type="EnsemblMetazoa" id="PPA29385.1">
    <property type="protein sequence ID" value="PPA29385.1"/>
    <property type="gene ID" value="WBGene00118939"/>
</dbReference>
<comment type="similarity">
    <text evidence="3 9">Belongs to the cytochrome P450 family.</text>
</comment>
<dbReference type="Pfam" id="PF00067">
    <property type="entry name" value="p450"/>
    <property type="match status" value="1"/>
</dbReference>
<dbReference type="GO" id="GO:0016705">
    <property type="term" value="F:oxidoreductase activity, acting on paired donors, with incorporation or reduction of molecular oxygen"/>
    <property type="evidence" value="ECO:0007669"/>
    <property type="project" value="InterPro"/>
</dbReference>
<evidence type="ECO:0000256" key="1">
    <source>
        <dbReference type="ARBA" id="ARBA00001971"/>
    </source>
</evidence>
<reference evidence="11" key="1">
    <citation type="journal article" date="2008" name="Nat. Genet.">
        <title>The Pristionchus pacificus genome provides a unique perspective on nematode lifestyle and parasitism.</title>
        <authorList>
            <person name="Dieterich C."/>
            <person name="Clifton S.W."/>
            <person name="Schuster L.N."/>
            <person name="Chinwalla A."/>
            <person name="Delehaunty K."/>
            <person name="Dinkelacker I."/>
            <person name="Fulton L."/>
            <person name="Fulton R."/>
            <person name="Godfrey J."/>
            <person name="Minx P."/>
            <person name="Mitreva M."/>
            <person name="Roeseler W."/>
            <person name="Tian H."/>
            <person name="Witte H."/>
            <person name="Yang S.P."/>
            <person name="Wilson R.K."/>
            <person name="Sommer R.J."/>
        </authorList>
    </citation>
    <scope>NUCLEOTIDE SEQUENCE [LARGE SCALE GENOMIC DNA]</scope>
    <source>
        <strain evidence="11">PS312</strain>
    </source>
</reference>
<accession>A0A454XVX9</accession>
<comment type="cofactor">
    <cofactor evidence="1 8">
        <name>heme</name>
        <dbReference type="ChEBI" id="CHEBI:30413"/>
    </cofactor>
</comment>
<dbReference type="GO" id="GO:0004497">
    <property type="term" value="F:monooxygenase activity"/>
    <property type="evidence" value="ECO:0007669"/>
    <property type="project" value="UniProtKB-KW"/>
</dbReference>
<keyword evidence="9" id="KW-0560">Oxidoreductase</keyword>
<dbReference type="OMA" id="MWITWIW"/>
<dbReference type="PANTHER" id="PTHR24291">
    <property type="entry name" value="CYTOCHROME P450 FAMILY 4"/>
    <property type="match status" value="1"/>
</dbReference>
<evidence type="ECO:0000313" key="11">
    <source>
        <dbReference type="Proteomes" id="UP000005239"/>
    </source>
</evidence>
<proteinExistence type="inferred from homology"/>
<dbReference type="AlphaFoldDB" id="A0A454XVX9"/>
<dbReference type="PROSITE" id="PS00086">
    <property type="entry name" value="CYTOCHROME_P450"/>
    <property type="match status" value="1"/>
</dbReference>
<keyword evidence="7 9" id="KW-0503">Monooxygenase</keyword>
<dbReference type="PRINTS" id="PR00465">
    <property type="entry name" value="EP450IV"/>
</dbReference>
<dbReference type="GO" id="GO:0005506">
    <property type="term" value="F:iron ion binding"/>
    <property type="evidence" value="ECO:0007669"/>
    <property type="project" value="InterPro"/>
</dbReference>
<keyword evidence="5 8" id="KW-0479">Metal-binding</keyword>